<organism evidence="17 18">
    <name type="scientific">Hevea brasiliensis</name>
    <name type="common">Para rubber tree</name>
    <name type="synonym">Siphonia brasiliensis</name>
    <dbReference type="NCBI Taxonomy" id="3981"/>
    <lineage>
        <taxon>Eukaryota</taxon>
        <taxon>Viridiplantae</taxon>
        <taxon>Streptophyta</taxon>
        <taxon>Embryophyta</taxon>
        <taxon>Tracheophyta</taxon>
        <taxon>Spermatophyta</taxon>
        <taxon>Magnoliopsida</taxon>
        <taxon>eudicotyledons</taxon>
        <taxon>Gunneridae</taxon>
        <taxon>Pentapetalae</taxon>
        <taxon>rosids</taxon>
        <taxon>fabids</taxon>
        <taxon>Malpighiales</taxon>
        <taxon>Euphorbiaceae</taxon>
        <taxon>Crotonoideae</taxon>
        <taxon>Micrandreae</taxon>
        <taxon>Hevea</taxon>
    </lineage>
</organism>
<feature type="region of interest" description="Disordered" evidence="15">
    <location>
        <begin position="1"/>
        <end position="69"/>
    </location>
</feature>
<dbReference type="Pfam" id="PF00069">
    <property type="entry name" value="Pkinase"/>
    <property type="match status" value="1"/>
</dbReference>
<dbReference type="PROSITE" id="PS00107">
    <property type="entry name" value="PROTEIN_KINASE_ATP"/>
    <property type="match status" value="2"/>
</dbReference>
<feature type="domain" description="Protein kinase" evidence="16">
    <location>
        <begin position="124"/>
        <end position="397"/>
    </location>
</feature>
<protein>
    <recommendedName>
        <fullName evidence="2">non-specific serine/threonine protein kinase</fullName>
        <ecNumber evidence="2">2.7.11.1</ecNumber>
    </recommendedName>
</protein>
<feature type="region of interest" description="Disordered" evidence="15">
    <location>
        <begin position="83"/>
        <end position="105"/>
    </location>
</feature>
<evidence type="ECO:0000256" key="2">
    <source>
        <dbReference type="ARBA" id="ARBA00012513"/>
    </source>
</evidence>
<dbReference type="Pfam" id="PF07714">
    <property type="entry name" value="PK_Tyr_Ser-Thr"/>
    <property type="match status" value="1"/>
</dbReference>
<keyword evidence="18" id="KW-1185">Reference proteome</keyword>
<dbReference type="InterPro" id="IPR000719">
    <property type="entry name" value="Prot_kinase_dom"/>
</dbReference>
<evidence type="ECO:0000256" key="9">
    <source>
        <dbReference type="ARBA" id="ARBA00022840"/>
    </source>
</evidence>
<evidence type="ECO:0000256" key="15">
    <source>
        <dbReference type="SAM" id="MobiDB-lite"/>
    </source>
</evidence>
<keyword evidence="5" id="KW-0808">Transferase</keyword>
<dbReference type="InterPro" id="IPR047117">
    <property type="entry name" value="PERK1-13-like"/>
</dbReference>
<evidence type="ECO:0000256" key="11">
    <source>
        <dbReference type="ARBA" id="ARBA00023136"/>
    </source>
</evidence>
<dbReference type="PROSITE" id="PS00108">
    <property type="entry name" value="PROTEIN_KINASE_ST"/>
    <property type="match status" value="1"/>
</dbReference>
<feature type="binding site" evidence="14">
    <location>
        <position position="152"/>
    </location>
    <ligand>
        <name>ATP</name>
        <dbReference type="ChEBI" id="CHEBI:30616"/>
    </ligand>
</feature>
<dbReference type="EMBL" id="JARPOI010000001">
    <property type="protein sequence ID" value="KAJ9190169.1"/>
    <property type="molecule type" value="Genomic_DNA"/>
</dbReference>
<keyword evidence="10" id="KW-1133">Transmembrane helix</keyword>
<feature type="domain" description="Protein kinase" evidence="16">
    <location>
        <begin position="443"/>
        <end position="726"/>
    </location>
</feature>
<dbReference type="InterPro" id="IPR001245">
    <property type="entry name" value="Ser-Thr/Tyr_kinase_cat_dom"/>
</dbReference>
<dbReference type="SMART" id="SM00220">
    <property type="entry name" value="S_TKc"/>
    <property type="match status" value="2"/>
</dbReference>
<evidence type="ECO:0000256" key="7">
    <source>
        <dbReference type="ARBA" id="ARBA00022741"/>
    </source>
</evidence>
<evidence type="ECO:0000256" key="12">
    <source>
        <dbReference type="ARBA" id="ARBA00047899"/>
    </source>
</evidence>
<gene>
    <name evidence="17" type="ORF">P3X46_001397</name>
</gene>
<dbReference type="Proteomes" id="UP001174677">
    <property type="component" value="Chromosome 1"/>
</dbReference>
<evidence type="ECO:0000256" key="5">
    <source>
        <dbReference type="ARBA" id="ARBA00022679"/>
    </source>
</evidence>
<name>A0ABQ9ND11_HEVBR</name>
<dbReference type="InterPro" id="IPR008271">
    <property type="entry name" value="Ser/Thr_kinase_AS"/>
</dbReference>
<evidence type="ECO:0000256" key="3">
    <source>
        <dbReference type="ARBA" id="ARBA00022475"/>
    </source>
</evidence>
<comment type="catalytic activity">
    <reaction evidence="13">
        <text>L-seryl-[protein] + ATP = O-phospho-L-seryl-[protein] + ADP + H(+)</text>
        <dbReference type="Rhea" id="RHEA:17989"/>
        <dbReference type="Rhea" id="RHEA-COMP:9863"/>
        <dbReference type="Rhea" id="RHEA-COMP:11604"/>
        <dbReference type="ChEBI" id="CHEBI:15378"/>
        <dbReference type="ChEBI" id="CHEBI:29999"/>
        <dbReference type="ChEBI" id="CHEBI:30616"/>
        <dbReference type="ChEBI" id="CHEBI:83421"/>
        <dbReference type="ChEBI" id="CHEBI:456216"/>
        <dbReference type="EC" id="2.7.11.1"/>
    </reaction>
</comment>
<keyword evidence="4" id="KW-0723">Serine/threonine-protein kinase</keyword>
<reference evidence="17" key="1">
    <citation type="journal article" date="2023" name="Plant Biotechnol. J.">
        <title>Chromosome-level wild Hevea brasiliensis genome provides new tools for genomic-assisted breeding and valuable loci to elevate rubber yield.</title>
        <authorList>
            <person name="Cheng H."/>
            <person name="Song X."/>
            <person name="Hu Y."/>
            <person name="Wu T."/>
            <person name="Yang Q."/>
            <person name="An Z."/>
            <person name="Feng S."/>
            <person name="Deng Z."/>
            <person name="Wu W."/>
            <person name="Zeng X."/>
            <person name="Tu M."/>
            <person name="Wang X."/>
            <person name="Huang H."/>
        </authorList>
    </citation>
    <scope>NUCLEOTIDE SEQUENCE</scope>
    <source>
        <strain evidence="17">MT/VB/25A 57/8</strain>
    </source>
</reference>
<comment type="catalytic activity">
    <reaction evidence="12">
        <text>L-threonyl-[protein] + ATP = O-phospho-L-threonyl-[protein] + ADP + H(+)</text>
        <dbReference type="Rhea" id="RHEA:46608"/>
        <dbReference type="Rhea" id="RHEA-COMP:11060"/>
        <dbReference type="Rhea" id="RHEA-COMP:11605"/>
        <dbReference type="ChEBI" id="CHEBI:15378"/>
        <dbReference type="ChEBI" id="CHEBI:30013"/>
        <dbReference type="ChEBI" id="CHEBI:30616"/>
        <dbReference type="ChEBI" id="CHEBI:61977"/>
        <dbReference type="ChEBI" id="CHEBI:456216"/>
        <dbReference type="EC" id="2.7.11.1"/>
    </reaction>
</comment>
<keyword evidence="7 14" id="KW-0547">Nucleotide-binding</keyword>
<dbReference type="SUPFAM" id="SSF56112">
    <property type="entry name" value="Protein kinase-like (PK-like)"/>
    <property type="match status" value="2"/>
</dbReference>
<accession>A0ABQ9ND11</accession>
<dbReference type="PROSITE" id="PS50011">
    <property type="entry name" value="PROTEIN_KINASE_DOM"/>
    <property type="match status" value="2"/>
</dbReference>
<evidence type="ECO:0000256" key="4">
    <source>
        <dbReference type="ARBA" id="ARBA00022527"/>
    </source>
</evidence>
<feature type="binding site" evidence="14">
    <location>
        <position position="472"/>
    </location>
    <ligand>
        <name>ATP</name>
        <dbReference type="ChEBI" id="CHEBI:30616"/>
    </ligand>
</feature>
<evidence type="ECO:0000313" key="18">
    <source>
        <dbReference type="Proteomes" id="UP001174677"/>
    </source>
</evidence>
<evidence type="ECO:0000259" key="16">
    <source>
        <dbReference type="PROSITE" id="PS50011"/>
    </source>
</evidence>
<keyword evidence="8" id="KW-0418">Kinase</keyword>
<dbReference type="Gene3D" id="3.30.200.20">
    <property type="entry name" value="Phosphorylase Kinase, domain 1"/>
    <property type="match status" value="2"/>
</dbReference>
<evidence type="ECO:0000313" key="17">
    <source>
        <dbReference type="EMBL" id="KAJ9190169.1"/>
    </source>
</evidence>
<dbReference type="CDD" id="cd14066">
    <property type="entry name" value="STKc_IRAK"/>
    <property type="match status" value="1"/>
</dbReference>
<evidence type="ECO:0000256" key="8">
    <source>
        <dbReference type="ARBA" id="ARBA00022777"/>
    </source>
</evidence>
<sequence length="750" mass="84736">MGCFLSKTSTEARDDTSYLHAPLPQQSIDPIESSSSSDKKNRSHAPAHLPHYSPFLDPIESSLSSDEDDQIHAPAQSLVIDPIESSSSSDEEENQSHAPASENAEIHKMKEYGFKELAEATDYFSNNCLLGEGGFGQVFKAILDGEVVAIKKLKKIKLEDKLEEGEYLSCVNHPNIVKMIGHCTQGADRLLVLEFVPNNTLTDHLHEKDEILEWPKRMRIALHSAKGLLYLHQGRPKINHRDIKAGNILLDNDFEPKVADFSLANFLPNTGNVNHITSILRGTNVYADPEYGDIQIVSEKSYVYSFGVILLELITGRKPLNNRGDTIINWAKDRIGQALENNEYIDLVDSRLQEYNVEEMIRMICCAAVSVYKPSRSRPIMKQIIRVLEGTIPHVKIMNWKDIETLQARPTTNLESVLSVERIQITTLRVFTYQELAKTTGGFSNFNLLGEGGFGQVFKGMLPNGMVVAIKKLKHMSGQGENEFMAEIGTLNRIHHRHLVNLIGYCSEKANRLLIDEFIPNNSLRYHLHEQDNRVVINWPTRMKIAIGSAKGLAYLHEICNPKIIHRNITAGNILLDQNFEPKISDIGLAKEFSNSVSHISTIRRGTIGYLCPEYFRTQQISDKTDVYSFGVVLLELITGKRPISREGNFQALTSWVAVQFKEALDTDNYSNIVDVKLKNNYRKIEVIRMIYCAAACIYKPAKYRPKMSQIVEVLQGNLASESIWLSSDNTFLKDEGYKLHHRKSLLIEN</sequence>
<evidence type="ECO:0000256" key="6">
    <source>
        <dbReference type="ARBA" id="ARBA00022692"/>
    </source>
</evidence>
<feature type="compositionally biased region" description="Low complexity" evidence="15">
    <location>
        <begin position="24"/>
        <end position="36"/>
    </location>
</feature>
<keyword evidence="9 14" id="KW-0067">ATP-binding</keyword>
<dbReference type="Gene3D" id="1.10.510.10">
    <property type="entry name" value="Transferase(Phosphotransferase) domain 1"/>
    <property type="match status" value="2"/>
</dbReference>
<keyword evidence="6" id="KW-0812">Transmembrane</keyword>
<evidence type="ECO:0000256" key="13">
    <source>
        <dbReference type="ARBA" id="ARBA00048679"/>
    </source>
</evidence>
<comment type="caution">
    <text evidence="17">The sequence shown here is derived from an EMBL/GenBank/DDBJ whole genome shotgun (WGS) entry which is preliminary data.</text>
</comment>
<dbReference type="InterPro" id="IPR017441">
    <property type="entry name" value="Protein_kinase_ATP_BS"/>
</dbReference>
<comment type="subcellular location">
    <subcellularLocation>
        <location evidence="1">Cell membrane</location>
        <topology evidence="1">Single-pass membrane protein</topology>
    </subcellularLocation>
</comment>
<dbReference type="PANTHER" id="PTHR47982:SF40">
    <property type="entry name" value="NON-SPECIFIC SERINE_THREONINE PROTEIN KINASE"/>
    <property type="match status" value="1"/>
</dbReference>
<dbReference type="PANTHER" id="PTHR47982">
    <property type="entry name" value="PROLINE-RICH RECEPTOR-LIKE PROTEIN KINASE PERK4"/>
    <property type="match status" value="1"/>
</dbReference>
<evidence type="ECO:0000256" key="1">
    <source>
        <dbReference type="ARBA" id="ARBA00004162"/>
    </source>
</evidence>
<dbReference type="EC" id="2.7.11.1" evidence="2"/>
<evidence type="ECO:0000256" key="14">
    <source>
        <dbReference type="PROSITE-ProRule" id="PRU10141"/>
    </source>
</evidence>
<keyword evidence="3" id="KW-1003">Cell membrane</keyword>
<proteinExistence type="predicted"/>
<dbReference type="InterPro" id="IPR011009">
    <property type="entry name" value="Kinase-like_dom_sf"/>
</dbReference>
<keyword evidence="11" id="KW-0472">Membrane</keyword>
<evidence type="ECO:0000256" key="10">
    <source>
        <dbReference type="ARBA" id="ARBA00022989"/>
    </source>
</evidence>